<proteinExistence type="predicted"/>
<feature type="transmembrane region" description="Helical" evidence="1">
    <location>
        <begin position="71"/>
        <end position="89"/>
    </location>
</feature>
<dbReference type="PANTHER" id="PTHR34473">
    <property type="entry name" value="UPF0699 TRANSMEMBRANE PROTEIN YDBS"/>
    <property type="match status" value="1"/>
</dbReference>
<dbReference type="InterPro" id="IPR005182">
    <property type="entry name" value="YdbS-like_PH"/>
</dbReference>
<dbReference type="Pfam" id="PF03703">
    <property type="entry name" value="bPH_2"/>
    <property type="match status" value="1"/>
</dbReference>
<keyword evidence="1" id="KW-0472">Membrane</keyword>
<organism evidence="3 4">
    <name type="scientific">Streptomyces endocoffeicus</name>
    <dbReference type="NCBI Taxonomy" id="2898945"/>
    <lineage>
        <taxon>Bacteria</taxon>
        <taxon>Bacillati</taxon>
        <taxon>Actinomycetota</taxon>
        <taxon>Actinomycetes</taxon>
        <taxon>Kitasatosporales</taxon>
        <taxon>Streptomycetaceae</taxon>
        <taxon>Streptomyces</taxon>
    </lineage>
</organism>
<dbReference type="Proteomes" id="UP000621510">
    <property type="component" value="Unassembled WGS sequence"/>
</dbReference>
<dbReference type="PANTHER" id="PTHR34473:SF3">
    <property type="entry name" value="TRANSMEMBRANE PROTEIN-RELATED"/>
    <property type="match status" value="1"/>
</dbReference>
<evidence type="ECO:0000259" key="2">
    <source>
        <dbReference type="Pfam" id="PF03703"/>
    </source>
</evidence>
<keyword evidence="1" id="KW-1133">Transmembrane helix</keyword>
<feature type="domain" description="YdbS-like PH" evidence="2">
    <location>
        <begin position="98"/>
        <end position="173"/>
    </location>
</feature>
<keyword evidence="4" id="KW-1185">Reference proteome</keyword>
<accession>A0ABS1PTM4</accession>
<dbReference type="RefSeq" id="WP_201853259.1">
    <property type="nucleotide sequence ID" value="NZ_JAERRG010000009.1"/>
</dbReference>
<gene>
    <name evidence="3" type="ORF">JK364_24165</name>
</gene>
<dbReference type="EMBL" id="JAERRG010000009">
    <property type="protein sequence ID" value="MBL1115470.1"/>
    <property type="molecule type" value="Genomic_DNA"/>
</dbReference>
<keyword evidence="1" id="KW-0812">Transmembrane</keyword>
<evidence type="ECO:0000313" key="4">
    <source>
        <dbReference type="Proteomes" id="UP000621510"/>
    </source>
</evidence>
<evidence type="ECO:0000256" key="1">
    <source>
        <dbReference type="SAM" id="Phobius"/>
    </source>
</evidence>
<sequence length="185" mass="20846">MVHDIQPEPPFTLSGAELTRHPERTVRVSRIATALGVLGVTALLGALGFMVTSTVYLTVTKSRDWHDMLDWWDAGMALIAVLPAAFYAWRWNRIKAAWTFRGYHLGAEELYLRTGLLHRSFTVLAYARIQEVNVSSGPIQRRYRLVTVTISSAAGSDAVENVDPQTARDLRDRLTELARERRLPV</sequence>
<name>A0ABS1PTM4_9ACTN</name>
<protein>
    <submittedName>
        <fullName evidence="3">PH domain-containing protein</fullName>
    </submittedName>
</protein>
<reference evidence="3 4" key="1">
    <citation type="submission" date="2021-01" db="EMBL/GenBank/DDBJ databases">
        <title>WGS of actinomycetes isolated from Thailand.</title>
        <authorList>
            <person name="Thawai C."/>
        </authorList>
    </citation>
    <scope>NUCLEOTIDE SEQUENCE [LARGE SCALE GENOMIC DNA]</scope>
    <source>
        <strain evidence="3 4">CA3R110</strain>
    </source>
</reference>
<comment type="caution">
    <text evidence="3">The sequence shown here is derived from an EMBL/GenBank/DDBJ whole genome shotgun (WGS) entry which is preliminary data.</text>
</comment>
<evidence type="ECO:0000313" key="3">
    <source>
        <dbReference type="EMBL" id="MBL1115470.1"/>
    </source>
</evidence>
<feature type="transmembrane region" description="Helical" evidence="1">
    <location>
        <begin position="31"/>
        <end position="51"/>
    </location>
</feature>